<sequence>MGICGRMYKWIKSFLCQRQKKVKYYLGFVHLRNGLPQSAVISFFLFNIMINDLIEKLTSTHGIQCLAFSDDIAIFSTDKNIDFANENINSAMKILEKSGAE</sequence>
<evidence type="ECO:0000313" key="3">
    <source>
        <dbReference type="Proteomes" id="UP000886998"/>
    </source>
</evidence>
<dbReference type="AlphaFoldDB" id="A0A8X6XRC7"/>
<proteinExistence type="predicted"/>
<accession>A0A8X6XRC7</accession>
<dbReference type="Proteomes" id="UP000886998">
    <property type="component" value="Unassembled WGS sequence"/>
</dbReference>
<dbReference type="InterPro" id="IPR000477">
    <property type="entry name" value="RT_dom"/>
</dbReference>
<feature type="domain" description="Reverse transcriptase" evidence="1">
    <location>
        <begin position="1"/>
        <end position="101"/>
    </location>
</feature>
<dbReference type="GO" id="GO:0003964">
    <property type="term" value="F:RNA-directed DNA polymerase activity"/>
    <property type="evidence" value="ECO:0007669"/>
    <property type="project" value="UniProtKB-KW"/>
</dbReference>
<comment type="caution">
    <text evidence="2">The sequence shown here is derived from an EMBL/GenBank/DDBJ whole genome shotgun (WGS) entry which is preliminary data.</text>
</comment>
<protein>
    <submittedName>
        <fullName evidence="2">Reverse transcriptase domain-containing protein</fullName>
    </submittedName>
</protein>
<dbReference type="PROSITE" id="PS50878">
    <property type="entry name" value="RT_POL"/>
    <property type="match status" value="1"/>
</dbReference>
<reference evidence="2" key="1">
    <citation type="submission" date="2020-08" db="EMBL/GenBank/DDBJ databases">
        <title>Multicomponent nature underlies the extraordinary mechanical properties of spider dragline silk.</title>
        <authorList>
            <person name="Kono N."/>
            <person name="Nakamura H."/>
            <person name="Mori M."/>
            <person name="Yoshida Y."/>
            <person name="Ohtoshi R."/>
            <person name="Malay A.D."/>
            <person name="Moran D.A.P."/>
            <person name="Tomita M."/>
            <person name="Numata K."/>
            <person name="Arakawa K."/>
        </authorList>
    </citation>
    <scope>NUCLEOTIDE SEQUENCE</scope>
</reference>
<keyword evidence="2" id="KW-0548">Nucleotidyltransferase</keyword>
<name>A0A8X6XRC7_9ARAC</name>
<organism evidence="2 3">
    <name type="scientific">Trichonephila inaurata madagascariensis</name>
    <dbReference type="NCBI Taxonomy" id="2747483"/>
    <lineage>
        <taxon>Eukaryota</taxon>
        <taxon>Metazoa</taxon>
        <taxon>Ecdysozoa</taxon>
        <taxon>Arthropoda</taxon>
        <taxon>Chelicerata</taxon>
        <taxon>Arachnida</taxon>
        <taxon>Araneae</taxon>
        <taxon>Araneomorphae</taxon>
        <taxon>Entelegynae</taxon>
        <taxon>Araneoidea</taxon>
        <taxon>Nephilidae</taxon>
        <taxon>Trichonephila</taxon>
        <taxon>Trichonephila inaurata</taxon>
    </lineage>
</organism>
<evidence type="ECO:0000259" key="1">
    <source>
        <dbReference type="PROSITE" id="PS50878"/>
    </source>
</evidence>
<keyword evidence="2" id="KW-0695">RNA-directed DNA polymerase</keyword>
<keyword evidence="2" id="KW-0808">Transferase</keyword>
<dbReference type="OrthoDB" id="6432499at2759"/>
<keyword evidence="3" id="KW-1185">Reference proteome</keyword>
<gene>
    <name evidence="2" type="primary">AVEN_151570_1</name>
    <name evidence="2" type="ORF">TNIN_467311</name>
</gene>
<dbReference type="Pfam" id="PF00078">
    <property type="entry name" value="RVT_1"/>
    <property type="match status" value="1"/>
</dbReference>
<dbReference type="EMBL" id="BMAV01010825">
    <property type="protein sequence ID" value="GFY56201.1"/>
    <property type="molecule type" value="Genomic_DNA"/>
</dbReference>
<evidence type="ECO:0000313" key="2">
    <source>
        <dbReference type="EMBL" id="GFY56201.1"/>
    </source>
</evidence>